<gene>
    <name evidence="1" type="ORF">FC83_GL000352</name>
</gene>
<comment type="caution">
    <text evidence="1">The sequence shown here is derived from an EMBL/GenBank/DDBJ whole genome shotgun (WGS) entry which is preliminary data.</text>
</comment>
<dbReference type="InterPro" id="IPR014959">
    <property type="entry name" value="DUF1827"/>
</dbReference>
<proteinExistence type="predicted"/>
<accession>X0PEC2</accession>
<dbReference type="EMBL" id="AZGA01000070">
    <property type="protein sequence ID" value="KRM32487.1"/>
    <property type="molecule type" value="Genomic_DNA"/>
</dbReference>
<protein>
    <recommendedName>
        <fullName evidence="3">DUF1827 domain-containing protein</fullName>
    </recommendedName>
</protein>
<dbReference type="AlphaFoldDB" id="X0PEC2"/>
<evidence type="ECO:0000313" key="1">
    <source>
        <dbReference type="EMBL" id="KRM32487.1"/>
    </source>
</evidence>
<keyword evidence="2" id="KW-1185">Reference proteome</keyword>
<evidence type="ECO:0000313" key="2">
    <source>
        <dbReference type="Proteomes" id="UP000051236"/>
    </source>
</evidence>
<dbReference type="Gene3D" id="3.40.1720.10">
    <property type="entry name" value="Streptococcus thermophilus LMG 18311 protein like"/>
    <property type="match status" value="1"/>
</dbReference>
<dbReference type="InterPro" id="IPR038226">
    <property type="entry name" value="LMG18311-like_sf"/>
</dbReference>
<dbReference type="Pfam" id="PF08860">
    <property type="entry name" value="DUF1827"/>
    <property type="match status" value="1"/>
</dbReference>
<reference evidence="1 2" key="1">
    <citation type="journal article" date="2015" name="Genome Announc.">
        <title>Expanding the biotechnology potential of lactobacilli through comparative genomics of 213 strains and associated genera.</title>
        <authorList>
            <person name="Sun Z."/>
            <person name="Harris H.M."/>
            <person name="McCann A."/>
            <person name="Guo C."/>
            <person name="Argimon S."/>
            <person name="Zhang W."/>
            <person name="Yang X."/>
            <person name="Jeffery I.B."/>
            <person name="Cooney J.C."/>
            <person name="Kagawa T.F."/>
            <person name="Liu W."/>
            <person name="Song Y."/>
            <person name="Salvetti E."/>
            <person name="Wrobel A."/>
            <person name="Rasinkangas P."/>
            <person name="Parkhill J."/>
            <person name="Rea M.C."/>
            <person name="O'Sullivan O."/>
            <person name="Ritari J."/>
            <person name="Douillard F.P."/>
            <person name="Paul Ross R."/>
            <person name="Yang R."/>
            <person name="Briner A.E."/>
            <person name="Felis G.E."/>
            <person name="de Vos W.M."/>
            <person name="Barrangou R."/>
            <person name="Klaenhammer T.R."/>
            <person name="Caufield P.W."/>
            <person name="Cui Y."/>
            <person name="Zhang H."/>
            <person name="O'Toole P.W."/>
        </authorList>
    </citation>
    <scope>NUCLEOTIDE SEQUENCE [LARGE SCALE GENOMIC DNA]</scope>
    <source>
        <strain evidence="1 2">DSM 18527</strain>
    </source>
</reference>
<sequence length="116" mass="13568">MHLIETPIKLNASLHKMIPRTISYLYGKQAIKYFRTYTLGPLHVFFVDAFSRIDIIILSDNRQVKDKEIDFVLEKLMPNVAKDTLKINDEAKADVEKFAKRKLQYKDIVVIEQTVK</sequence>
<organism evidence="1 2">
    <name type="scientific">Agrilactobacillus composti DSM 18527 = JCM 14202</name>
    <dbReference type="NCBI Taxonomy" id="1423734"/>
    <lineage>
        <taxon>Bacteria</taxon>
        <taxon>Bacillati</taxon>
        <taxon>Bacillota</taxon>
        <taxon>Bacilli</taxon>
        <taxon>Lactobacillales</taxon>
        <taxon>Lactobacillaceae</taxon>
        <taxon>Agrilactobacillus</taxon>
    </lineage>
</organism>
<evidence type="ECO:0008006" key="3">
    <source>
        <dbReference type="Google" id="ProtNLM"/>
    </source>
</evidence>
<name>X0PEC2_9LACO</name>
<dbReference type="RefSeq" id="WP_035452755.1">
    <property type="nucleotide sequence ID" value="NZ_AZGA01000070.1"/>
</dbReference>
<dbReference type="OrthoDB" id="2192796at2"/>
<dbReference type="PATRIC" id="fig|1423734.3.peg.352"/>
<dbReference type="Proteomes" id="UP000051236">
    <property type="component" value="Unassembled WGS sequence"/>
</dbReference>
<dbReference type="STRING" id="1423734.FC83_GL000352"/>
<dbReference type="eggNOG" id="ENOG5033MTD">
    <property type="taxonomic scope" value="Bacteria"/>
</dbReference>